<name>A0A1V4T2E1_9GAMM</name>
<evidence type="ECO:0008006" key="3">
    <source>
        <dbReference type="Google" id="ProtNLM"/>
    </source>
</evidence>
<dbReference type="AlphaFoldDB" id="A0A1V4T2E1"/>
<comment type="caution">
    <text evidence="1">The sequence shown here is derived from an EMBL/GenBank/DDBJ whole genome shotgun (WGS) entry which is preliminary data.</text>
</comment>
<gene>
    <name evidence="1" type="ORF">BTE48_14775</name>
</gene>
<organism evidence="1 2">
    <name type="scientific">Oceanospirillum multiglobuliferum</name>
    <dbReference type="NCBI Taxonomy" id="64969"/>
    <lineage>
        <taxon>Bacteria</taxon>
        <taxon>Pseudomonadati</taxon>
        <taxon>Pseudomonadota</taxon>
        <taxon>Gammaproteobacteria</taxon>
        <taxon>Oceanospirillales</taxon>
        <taxon>Oceanospirillaceae</taxon>
        <taxon>Oceanospirillum</taxon>
    </lineage>
</organism>
<evidence type="ECO:0000313" key="1">
    <source>
        <dbReference type="EMBL" id="OPX54339.1"/>
    </source>
</evidence>
<proteinExistence type="predicted"/>
<dbReference type="Proteomes" id="UP000191418">
    <property type="component" value="Unassembled WGS sequence"/>
</dbReference>
<dbReference type="STRING" id="64969.SAMN02745127_02973"/>
<dbReference type="Pfam" id="PF12915">
    <property type="entry name" value="DUF3833"/>
    <property type="match status" value="1"/>
</dbReference>
<dbReference type="EMBL" id="MTSM01000028">
    <property type="protein sequence ID" value="OPX54339.1"/>
    <property type="molecule type" value="Genomic_DNA"/>
</dbReference>
<accession>A0A1V4T2E1</accession>
<sequence>MALKDSAFPEQLKLEDYFLGETSGWGLFRDRKGQVKQQFIVLATGRWQTQHFELHEDFYYHTGETQTRTWQITPTAPQQYSGTAGDIVGQAQGKIEATTCLWRYQLNLPFAGQTIRLNFKDYLHLMPNGCLLGHAKVSKFGFVVGEVVLCFQKLPHQLFRPEAL</sequence>
<evidence type="ECO:0000313" key="2">
    <source>
        <dbReference type="Proteomes" id="UP000191418"/>
    </source>
</evidence>
<keyword evidence="2" id="KW-1185">Reference proteome</keyword>
<dbReference type="InterPro" id="IPR024409">
    <property type="entry name" value="DUF3833"/>
</dbReference>
<reference evidence="1 2" key="1">
    <citation type="submission" date="2017-01" db="EMBL/GenBank/DDBJ databases">
        <title>Genome Sequencing of a Marine Spirillum, Oceanospirillum multiglobuliferum ATCC 33336, from Japan.</title>
        <authorList>
            <person name="Carney J.G."/>
            <person name="Trachtenberg A.M."/>
            <person name="Rheaume B.A."/>
            <person name="Linnane J.D."/>
            <person name="Pitts N.L."/>
            <person name="Mykles D.L."/>
            <person name="Maclea K.S."/>
        </authorList>
    </citation>
    <scope>NUCLEOTIDE SEQUENCE [LARGE SCALE GENOMIC DNA]</scope>
    <source>
        <strain evidence="1 2">ATCC 33336</strain>
    </source>
</reference>
<protein>
    <recommendedName>
        <fullName evidence="3">DUF3833 domain-containing protein</fullName>
    </recommendedName>
</protein>